<keyword evidence="2" id="KW-1185">Reference proteome</keyword>
<proteinExistence type="predicted"/>
<protein>
    <submittedName>
        <fullName evidence="1">Transcriptional repressor</fullName>
    </submittedName>
</protein>
<evidence type="ECO:0000313" key="2">
    <source>
        <dbReference type="Proteomes" id="UP000616151"/>
    </source>
</evidence>
<accession>A0ACC5REA1</accession>
<dbReference type="EMBL" id="JAENHL010000008">
    <property type="protein sequence ID" value="MBK1870948.1"/>
    <property type="molecule type" value="Genomic_DNA"/>
</dbReference>
<evidence type="ECO:0000313" key="1">
    <source>
        <dbReference type="EMBL" id="MBK1870948.1"/>
    </source>
</evidence>
<organism evidence="1 2">
    <name type="scientific">Taklimakanibacter albus</name>
    <dbReference type="NCBI Taxonomy" id="2800327"/>
    <lineage>
        <taxon>Bacteria</taxon>
        <taxon>Pseudomonadati</taxon>
        <taxon>Pseudomonadota</taxon>
        <taxon>Alphaproteobacteria</taxon>
        <taxon>Hyphomicrobiales</taxon>
        <taxon>Aestuariivirgaceae</taxon>
        <taxon>Taklimakanibacter</taxon>
    </lineage>
</organism>
<dbReference type="Proteomes" id="UP000616151">
    <property type="component" value="Unassembled WGS sequence"/>
</dbReference>
<sequence length="136" mass="15049">MNSETVATRLRGAGLRPTRQRLALAEILFGSGDRHITAEQLHAEAVAAAVPVSLATVYNTLNQFTGAGLLREVAIEGDRTYFDTNTSNHYHYYVEREGRLFDIASDNLTIKGLPEPPPGMEVGRIDIIVRLKTRQN</sequence>
<name>A0ACC5REA1_9HYPH</name>
<reference evidence="1" key="1">
    <citation type="submission" date="2021-01" db="EMBL/GenBank/DDBJ databases">
        <authorList>
            <person name="Sun Q."/>
        </authorList>
    </citation>
    <scope>NUCLEOTIDE SEQUENCE</scope>
    <source>
        <strain evidence="1">YIM B02566</strain>
    </source>
</reference>
<comment type="caution">
    <text evidence="1">The sequence shown here is derived from an EMBL/GenBank/DDBJ whole genome shotgun (WGS) entry which is preliminary data.</text>
</comment>
<gene>
    <name evidence="1" type="ORF">JHL16_31575</name>
</gene>